<dbReference type="InterPro" id="IPR013103">
    <property type="entry name" value="RVT_2"/>
</dbReference>
<feature type="region of interest" description="Disordered" evidence="1">
    <location>
        <begin position="28"/>
        <end position="64"/>
    </location>
</feature>
<proteinExistence type="predicted"/>
<dbReference type="SUPFAM" id="SSF56672">
    <property type="entry name" value="DNA/RNA polymerases"/>
    <property type="match status" value="1"/>
</dbReference>
<organism evidence="3">
    <name type="scientific">Tanacetum cinerariifolium</name>
    <name type="common">Dalmatian daisy</name>
    <name type="synonym">Chrysanthemum cinerariifolium</name>
    <dbReference type="NCBI Taxonomy" id="118510"/>
    <lineage>
        <taxon>Eukaryota</taxon>
        <taxon>Viridiplantae</taxon>
        <taxon>Streptophyta</taxon>
        <taxon>Embryophyta</taxon>
        <taxon>Tracheophyta</taxon>
        <taxon>Spermatophyta</taxon>
        <taxon>Magnoliopsida</taxon>
        <taxon>eudicotyledons</taxon>
        <taxon>Gunneridae</taxon>
        <taxon>Pentapetalae</taxon>
        <taxon>asterids</taxon>
        <taxon>campanulids</taxon>
        <taxon>Asterales</taxon>
        <taxon>Asteraceae</taxon>
        <taxon>Asteroideae</taxon>
        <taxon>Anthemideae</taxon>
        <taxon>Anthemidinae</taxon>
        <taxon>Tanacetum</taxon>
    </lineage>
</organism>
<feature type="compositionally biased region" description="Polar residues" evidence="1">
    <location>
        <begin position="38"/>
        <end position="64"/>
    </location>
</feature>
<dbReference type="PANTHER" id="PTHR11439:SF495">
    <property type="entry name" value="REVERSE TRANSCRIPTASE, RNA-DEPENDENT DNA POLYMERASE-RELATED"/>
    <property type="match status" value="1"/>
</dbReference>
<feature type="domain" description="Reverse transcriptase Ty1/copia-type" evidence="2">
    <location>
        <begin position="213"/>
        <end position="406"/>
    </location>
</feature>
<dbReference type="CDD" id="cd09272">
    <property type="entry name" value="RNase_HI_RT_Ty1"/>
    <property type="match status" value="1"/>
</dbReference>
<evidence type="ECO:0000313" key="3">
    <source>
        <dbReference type="EMBL" id="GEX39315.1"/>
    </source>
</evidence>
<protein>
    <recommendedName>
        <fullName evidence="2">Reverse transcriptase Ty1/copia-type domain-containing protein</fullName>
    </recommendedName>
</protein>
<sequence length="1137" mass="129517">MSNELDLLFSLMFDELLNGSSQVVSKSSAVTAADAPNHHQQQHTTPINNHTTPESTCHDPTQAPTITSTENIIQAETNAANAQVENDEFINIFCTPVPDQRETSSRHVDSSNMHTFYQRYPSEHCWTKDHPLEQVIRNPSQSVRTRRQLESDGEMCIFALTVSRNEPKNIKEAMADSAWIESMQEELHQFDRLDVWELVGRLLSTNVINMKVYFEESFALVARLEAVRLFIAYAAHKYFTVYQMDIKIAFLYGPLKEEVYVNQPDGFVDPYHPDKVYRLKKALYGLKQAPRAWYDELSTFLVSKGFSKGSIDPTLFITKHGEDILLVQIYVDDIIFGFTNSKLSKRYEKLMHSKFEMSMIGELKFFLGIQINQSPCGIFINQAKYAQEILIKHGMTSCDSVDTPMATKHLDADLSGTPYPKDTGFDLTAFSDSDHAGCLDSSKSTSGGIQFLGGDKLVSWSSKKQDCTSMSSAKAEYVSLSVAIAISCNPVQHSRTKHINFRYHFIKEKVKKGIIELFFVGTEYQLADLFAKAFPEERFKYLVRQLGMRCLTLEELEVAVNSSLRLLKLKVHKSSLEPIRDQTINLNRTQSMYNTYCSSHNNIWNQRVLRIILEILPDHPSDTHDEKRTCTHCNQEGHIVDHIDMGTKYEVSYGQNDGVDKKLVARNDENFPSEEWHERQNLCNASDFKGIPHSHIAFLANAFAATDPTSFHQAKTDNGWIEAMNKELATLEANQTWTLTSLPSGHTPISSEWVYKTKFKPDGSEKRKRLDLLSEDLIKRKSKHDYSLFVKQKQGTFTAALVYVDDMLIIGDLKAKIVYLKQALNKKFTIKDLGLAKYFLGIELCCTSTTTHLNQRKYIIDLLSNIGLTAAKPANFPLPTKLNADVIEIFSDKVEGSRDWNSLKYQDTVGSKGKKVTKALSFYRMETDEVSERYIALCFMNGLEAYDGEINLTFNENLISNEFVVKLCLDYKVKKGDKVVKKELIVALKGDIYFVKFIINPEEDDVEPEVILGRSFMRLVNEIVDFDNGVITIYPEQDPFEDDSEKTEKSLDNWDQLHDFNFDDVPKFGEELSPLKDKVELDGMVVKEEEEAIKKVKGEALKEKDDTRAFIFPIRLEGEVKENALTDTGSDINTMPY</sequence>
<comment type="caution">
    <text evidence="3">The sequence shown here is derived from an EMBL/GenBank/DDBJ whole genome shotgun (WGS) entry which is preliminary data.</text>
</comment>
<evidence type="ECO:0000256" key="1">
    <source>
        <dbReference type="SAM" id="MobiDB-lite"/>
    </source>
</evidence>
<gene>
    <name evidence="3" type="ORF">Tci_311290</name>
</gene>
<dbReference type="EMBL" id="BKCJ010105708">
    <property type="protein sequence ID" value="GEX39315.1"/>
    <property type="molecule type" value="Genomic_DNA"/>
</dbReference>
<reference evidence="3" key="1">
    <citation type="journal article" date="2019" name="Sci. Rep.">
        <title>Draft genome of Tanacetum cinerariifolium, the natural source of mosquito coil.</title>
        <authorList>
            <person name="Yamashiro T."/>
            <person name="Shiraishi A."/>
            <person name="Satake H."/>
            <person name="Nakayama K."/>
        </authorList>
    </citation>
    <scope>NUCLEOTIDE SEQUENCE</scope>
</reference>
<dbReference type="AlphaFoldDB" id="A0A699H5A3"/>
<feature type="domain" description="Reverse transcriptase Ty1/copia-type" evidence="2">
    <location>
        <begin position="780"/>
        <end position="878"/>
    </location>
</feature>
<dbReference type="PANTHER" id="PTHR11439">
    <property type="entry name" value="GAG-POL-RELATED RETROTRANSPOSON"/>
    <property type="match status" value="1"/>
</dbReference>
<name>A0A699H5A3_TANCI</name>
<dbReference type="InterPro" id="IPR043502">
    <property type="entry name" value="DNA/RNA_pol_sf"/>
</dbReference>
<dbReference type="Pfam" id="PF07727">
    <property type="entry name" value="RVT_2"/>
    <property type="match status" value="2"/>
</dbReference>
<evidence type="ECO:0000259" key="2">
    <source>
        <dbReference type="Pfam" id="PF07727"/>
    </source>
</evidence>
<accession>A0A699H5A3</accession>